<organism evidence="1 2">
    <name type="scientific">Xenopus laevis</name>
    <name type="common">African clawed frog</name>
    <dbReference type="NCBI Taxonomy" id="8355"/>
    <lineage>
        <taxon>Eukaryota</taxon>
        <taxon>Metazoa</taxon>
        <taxon>Chordata</taxon>
        <taxon>Craniata</taxon>
        <taxon>Vertebrata</taxon>
        <taxon>Euteleostomi</taxon>
        <taxon>Amphibia</taxon>
        <taxon>Batrachia</taxon>
        <taxon>Anura</taxon>
        <taxon>Pipoidea</taxon>
        <taxon>Pipidae</taxon>
        <taxon>Xenopodinae</taxon>
        <taxon>Xenopus</taxon>
        <taxon>Xenopus</taxon>
    </lineage>
</organism>
<sequence>MFPYGLKQWQPSLALHGEAVSVHESLLSTLRPLTTAPPALPLLTDQPDTGTFHYSSIETSSSPCHSFSCLLVISGLTHAGEYLT</sequence>
<evidence type="ECO:0000313" key="2">
    <source>
        <dbReference type="Proteomes" id="UP000694892"/>
    </source>
</evidence>
<protein>
    <submittedName>
        <fullName evidence="1">Uncharacterized protein</fullName>
    </submittedName>
</protein>
<accession>A0A974HH08</accession>
<gene>
    <name evidence="1" type="ORF">XELAEV_18028842mg</name>
</gene>
<name>A0A974HH08_XENLA</name>
<dbReference type="EMBL" id="CM004475">
    <property type="protein sequence ID" value="OCT77747.1"/>
    <property type="molecule type" value="Genomic_DNA"/>
</dbReference>
<reference evidence="2" key="1">
    <citation type="journal article" date="2016" name="Nature">
        <title>Genome evolution in the allotetraploid frog Xenopus laevis.</title>
        <authorList>
            <person name="Session A.M."/>
            <person name="Uno Y."/>
            <person name="Kwon T."/>
            <person name="Chapman J.A."/>
            <person name="Toyoda A."/>
            <person name="Takahashi S."/>
            <person name="Fukui A."/>
            <person name="Hikosaka A."/>
            <person name="Suzuki A."/>
            <person name="Kondo M."/>
            <person name="van Heeringen S.J."/>
            <person name="Quigley I."/>
            <person name="Heinz S."/>
            <person name="Ogino H."/>
            <person name="Ochi H."/>
            <person name="Hellsten U."/>
            <person name="Lyons J.B."/>
            <person name="Simakov O."/>
            <person name="Putnam N."/>
            <person name="Stites J."/>
            <person name="Kuroki Y."/>
            <person name="Tanaka T."/>
            <person name="Michiue T."/>
            <person name="Watanabe M."/>
            <person name="Bogdanovic O."/>
            <person name="Lister R."/>
            <person name="Georgiou G."/>
            <person name="Paranjpe S.S."/>
            <person name="van Kruijsbergen I."/>
            <person name="Shu S."/>
            <person name="Carlson J."/>
            <person name="Kinoshita T."/>
            <person name="Ohta Y."/>
            <person name="Mawaribuchi S."/>
            <person name="Jenkins J."/>
            <person name="Grimwood J."/>
            <person name="Schmutz J."/>
            <person name="Mitros T."/>
            <person name="Mozaffari S.V."/>
            <person name="Suzuki Y."/>
            <person name="Haramoto Y."/>
            <person name="Yamamoto T.S."/>
            <person name="Takagi C."/>
            <person name="Heald R."/>
            <person name="Miller K."/>
            <person name="Haudenschild C."/>
            <person name="Kitzman J."/>
            <person name="Nakayama T."/>
            <person name="Izutsu Y."/>
            <person name="Robert J."/>
            <person name="Fortriede J."/>
            <person name="Burns K."/>
            <person name="Lotay V."/>
            <person name="Karimi K."/>
            <person name="Yasuoka Y."/>
            <person name="Dichmann D.S."/>
            <person name="Flajnik M.F."/>
            <person name="Houston D.W."/>
            <person name="Shendure J."/>
            <person name="DuPasquier L."/>
            <person name="Vize P.D."/>
            <person name="Zorn A.M."/>
            <person name="Ito M."/>
            <person name="Marcotte E.M."/>
            <person name="Wallingford J.B."/>
            <person name="Ito Y."/>
            <person name="Asashima M."/>
            <person name="Ueno N."/>
            <person name="Matsuda Y."/>
            <person name="Veenstra G.J."/>
            <person name="Fujiyama A."/>
            <person name="Harland R.M."/>
            <person name="Taira M."/>
            <person name="Rokhsar D.S."/>
        </authorList>
    </citation>
    <scope>NUCLEOTIDE SEQUENCE [LARGE SCALE GENOMIC DNA]</scope>
    <source>
        <strain evidence="2">J</strain>
    </source>
</reference>
<dbReference type="AlphaFoldDB" id="A0A974HH08"/>
<evidence type="ECO:0000313" key="1">
    <source>
        <dbReference type="EMBL" id="OCT77747.1"/>
    </source>
</evidence>
<dbReference type="Proteomes" id="UP000694892">
    <property type="component" value="Chromosome 5S"/>
</dbReference>
<proteinExistence type="predicted"/>